<evidence type="ECO:0000256" key="1">
    <source>
        <dbReference type="ARBA" id="ARBA00023002"/>
    </source>
</evidence>
<evidence type="ECO:0000259" key="3">
    <source>
        <dbReference type="Pfam" id="PF22725"/>
    </source>
</evidence>
<evidence type="ECO:0000313" key="5">
    <source>
        <dbReference type="Proteomes" id="UP001325248"/>
    </source>
</evidence>
<feature type="domain" description="Gfo/Idh/MocA-like oxidoreductase N-terminal" evidence="2">
    <location>
        <begin position="6"/>
        <end position="133"/>
    </location>
</feature>
<dbReference type="InterPro" id="IPR000683">
    <property type="entry name" value="Gfo/Idh/MocA-like_OxRdtase_N"/>
</dbReference>
<feature type="domain" description="GFO/IDH/MocA-like oxidoreductase" evidence="3">
    <location>
        <begin position="141"/>
        <end position="289"/>
    </location>
</feature>
<organism evidence="4 5">
    <name type="scientific">Blautia producta</name>
    <dbReference type="NCBI Taxonomy" id="33035"/>
    <lineage>
        <taxon>Bacteria</taxon>
        <taxon>Bacillati</taxon>
        <taxon>Bacillota</taxon>
        <taxon>Clostridia</taxon>
        <taxon>Lachnospirales</taxon>
        <taxon>Lachnospiraceae</taxon>
        <taxon>Blautia</taxon>
    </lineage>
</organism>
<reference evidence="4" key="1">
    <citation type="submission" date="2023-10" db="EMBL/GenBank/DDBJ databases">
        <title>Genome sequence of Blautia coccoides DSM 935.</title>
        <authorList>
            <person name="Boeer T."/>
            <person name="Bengelsdorf F.R."/>
            <person name="Daniel R."/>
            <person name="Poehlein A."/>
        </authorList>
    </citation>
    <scope>NUCLEOTIDE SEQUENCE [LARGE SCALE GENOMIC DNA]</scope>
    <source>
        <strain evidence="4">DSM 935</strain>
    </source>
</reference>
<dbReference type="InterPro" id="IPR050463">
    <property type="entry name" value="Gfo/Idh/MocA_oxidrdct_glycsds"/>
</dbReference>
<protein>
    <submittedName>
        <fullName evidence="4">Inositol 2-dehydrogenase/D-chiro-inositol 3-dehydrogenase</fullName>
        <ecNumber evidence="4">1.1.1.369</ecNumber>
    </submittedName>
</protein>
<dbReference type="Gene3D" id="3.40.50.720">
    <property type="entry name" value="NAD(P)-binding Rossmann-like Domain"/>
    <property type="match status" value="1"/>
</dbReference>
<evidence type="ECO:0000259" key="2">
    <source>
        <dbReference type="Pfam" id="PF01408"/>
    </source>
</evidence>
<dbReference type="EC" id="1.1.1.369" evidence="4"/>
<gene>
    <name evidence="4" type="primary">iolG_7</name>
    <name evidence="4" type="ORF">BLCOC_12790</name>
</gene>
<dbReference type="InterPro" id="IPR036291">
    <property type="entry name" value="NAD(P)-bd_dom_sf"/>
</dbReference>
<dbReference type="Pfam" id="PF22725">
    <property type="entry name" value="GFO_IDH_MocA_C3"/>
    <property type="match status" value="1"/>
</dbReference>
<dbReference type="Pfam" id="PF01408">
    <property type="entry name" value="GFO_IDH_MocA"/>
    <property type="match status" value="1"/>
</dbReference>
<proteinExistence type="predicted"/>
<dbReference type="PANTHER" id="PTHR43818">
    <property type="entry name" value="BCDNA.GH03377"/>
    <property type="match status" value="1"/>
</dbReference>
<dbReference type="Gene3D" id="3.30.360.10">
    <property type="entry name" value="Dihydrodipicolinate Reductase, domain 2"/>
    <property type="match status" value="1"/>
</dbReference>
<name>A0ABZ0U7L6_9FIRM</name>
<accession>A0ABZ0U7L6</accession>
<dbReference type="GO" id="GO:0016491">
    <property type="term" value="F:oxidoreductase activity"/>
    <property type="evidence" value="ECO:0007669"/>
    <property type="project" value="UniProtKB-KW"/>
</dbReference>
<keyword evidence="5" id="KW-1185">Reference proteome</keyword>
<sequence length="402" mass="44881">MKPEKINIGLIGAGFMAKAHSIAYAGMPMFFWPAPAIPVKKMIVDMNESVARDAKEKLAFEAYSTDWHDIINDPEISVVDICTPNNVHAEIAIAAAKAGKHIICEKPLALTSDEAKEMYLTAKKNHVKTMVAFNYRKTPAVQLAKKYIDEGAIGEILDFRGTYLQDWSADPDSPLSWRFQKDICGSGALGDIGTHVVDMLRFLVGDFKRVNARTATYIKERPLQTGMSDSLGNARVEQNTPKKAVDVDDQCIFMVECTNGAFGSIEATRNAWGRNNYITFEIHGTEGSIFFNYERRDELQVCFAGDAADRRGFRTVYTGPNHPYGSGLWPIPALGIGYTETKIIECYDFFRSLQEDTEPVPNFRDGYAVELISDAILKSAQTHEWTDVKDLCADSDPCYFVF</sequence>
<dbReference type="EMBL" id="CP136422">
    <property type="protein sequence ID" value="WPX72938.1"/>
    <property type="molecule type" value="Genomic_DNA"/>
</dbReference>
<dbReference type="Proteomes" id="UP001325248">
    <property type="component" value="Chromosome"/>
</dbReference>
<dbReference type="SUPFAM" id="SSF55347">
    <property type="entry name" value="Glyceraldehyde-3-phosphate dehydrogenase-like, C-terminal domain"/>
    <property type="match status" value="1"/>
</dbReference>
<dbReference type="InterPro" id="IPR055170">
    <property type="entry name" value="GFO_IDH_MocA-like_dom"/>
</dbReference>
<dbReference type="SUPFAM" id="SSF51735">
    <property type="entry name" value="NAD(P)-binding Rossmann-fold domains"/>
    <property type="match status" value="1"/>
</dbReference>
<dbReference type="PANTHER" id="PTHR43818:SF11">
    <property type="entry name" value="BCDNA.GH03377"/>
    <property type="match status" value="1"/>
</dbReference>
<evidence type="ECO:0000313" key="4">
    <source>
        <dbReference type="EMBL" id="WPX72938.1"/>
    </source>
</evidence>
<keyword evidence="1 4" id="KW-0560">Oxidoreductase</keyword>